<dbReference type="PANTHER" id="PTHR47336:SF2">
    <property type="entry name" value="TRANSCRIPTION FACTOR HMS1-RELATED"/>
    <property type="match status" value="1"/>
</dbReference>
<dbReference type="InterPro" id="IPR011598">
    <property type="entry name" value="bHLH_dom"/>
</dbReference>
<feature type="region of interest" description="Disordered" evidence="2">
    <location>
        <begin position="514"/>
        <end position="605"/>
    </location>
</feature>
<dbReference type="InterPro" id="IPR036638">
    <property type="entry name" value="HLH_DNA-bd_sf"/>
</dbReference>
<dbReference type="Pfam" id="PF00010">
    <property type="entry name" value="HLH"/>
    <property type="match status" value="1"/>
</dbReference>
<dbReference type="GO" id="GO:0046983">
    <property type="term" value="F:protein dimerization activity"/>
    <property type="evidence" value="ECO:0007669"/>
    <property type="project" value="InterPro"/>
</dbReference>
<feature type="compositionally biased region" description="Acidic residues" evidence="2">
    <location>
        <begin position="521"/>
        <end position="533"/>
    </location>
</feature>
<dbReference type="PROSITE" id="PS50888">
    <property type="entry name" value="BHLH"/>
    <property type="match status" value="1"/>
</dbReference>
<dbReference type="Gene3D" id="4.10.280.10">
    <property type="entry name" value="Helix-loop-helix DNA-binding domain"/>
    <property type="match status" value="1"/>
</dbReference>
<feature type="compositionally biased region" description="Polar residues" evidence="2">
    <location>
        <begin position="578"/>
        <end position="594"/>
    </location>
</feature>
<keyword evidence="1" id="KW-0175">Coiled coil</keyword>
<feature type="coiled-coil region" evidence="1">
    <location>
        <begin position="465"/>
        <end position="492"/>
    </location>
</feature>
<feature type="region of interest" description="Disordered" evidence="2">
    <location>
        <begin position="1"/>
        <end position="41"/>
    </location>
</feature>
<evidence type="ECO:0000313" key="4">
    <source>
        <dbReference type="EMBL" id="CAH7666755.1"/>
    </source>
</evidence>
<feature type="domain" description="BHLH" evidence="3">
    <location>
        <begin position="379"/>
        <end position="468"/>
    </location>
</feature>
<keyword evidence="5" id="KW-1185">Reference proteome</keyword>
<reference evidence="4" key="1">
    <citation type="submission" date="2022-06" db="EMBL/GenBank/DDBJ databases">
        <authorList>
            <consortium name="SYNGENTA / RWTH Aachen University"/>
        </authorList>
    </citation>
    <scope>NUCLEOTIDE SEQUENCE</scope>
</reference>
<dbReference type="Proteomes" id="UP001153365">
    <property type="component" value="Unassembled WGS sequence"/>
</dbReference>
<protein>
    <recommendedName>
        <fullName evidence="3">BHLH domain-containing protein</fullName>
    </recommendedName>
</protein>
<dbReference type="PANTHER" id="PTHR47336">
    <property type="entry name" value="TRANSCRIPTION FACTOR HMS1-RELATED"/>
    <property type="match status" value="1"/>
</dbReference>
<feature type="region of interest" description="Disordered" evidence="2">
    <location>
        <begin position="81"/>
        <end position="104"/>
    </location>
</feature>
<feature type="compositionally biased region" description="Basic and acidic residues" evidence="2">
    <location>
        <begin position="553"/>
        <end position="563"/>
    </location>
</feature>
<gene>
    <name evidence="4" type="ORF">PPACK8108_LOCUS1106</name>
</gene>
<sequence length="1334" mass="148177">MIAPSSASMLKSPQTDSSLGSSNKSEEQTAQFNQGGHTISGSEFVISPTTVIQSSILRTSQSANIQESLCQKDAASFSSDTRIKGNQSLQKNSNPFPNLGNNYSTNQSVGSFQIAAGLHGNHRPLIDTTSGQSILGMSTQSSPTGVDFRRLSAGDQNRRCSSDTNSPMAPPITGQLPSEWTQNLSGGYPTPSLNLYGQVPNQPKLYYPPQKVASPPVNPISSEDNAAYKANRNSVSDALRNSGQSPFSLSAHGDNSAGIAGWNSDGLSVHRSMHSRPQNQCTSAANLSTSLFVDDKVQNIYGQSYAMSSLPAEDRLQQAANQISSNPHKPGCHSKGDNSVLTSSFSQSMPAYLEKIPENLVVLGEAGSAILNSNKSHEQEESGHNAVEKRYRNNINSHIASLADLVPALQHLRSLPSAATSRRHSSQFIVSTSAIGKIPTGLVDGVKAATKLSKGNILSKSVDYVRHLIRTRVELKEDIEDLKAMIKARVNRGDMLILEWEELVNSKIPERERQRVLEQSQGEDDGDEEEELNEPGGKKAGQNSSGNFKKRKVNEMKSAEGKPKSAAAAAKFNRRNQTHQLSNAQYRQKTSFSGTGPLVLRPESALPSSTITTAFDSSTLSKEETNKIMPRGLVDELEILRQPPSNYHHQYLSAQSNNEEFSHLQHSGYSSDFMGNPFSPSQPVKARAENKSQLTSRPLLAVFMGVSFAVGSGYNYHQARQKQGAREPAHWESHKPSAIISNDAQIGQSPACYLEFSRVRVTQPPGVGQVSAIQAGLNAMSIASIIWTVIIIFKPEFLLNLIGPTQMKRSNVLMKKNQIVDDESDDESDKEDVDFCSEGCAEISRREKQSDKTQAIPEISNAQLTNRIQTDQSIAAQGKSYRMKEIRRICTWMRIAEVETIWDCSQVLFLRRIRTAIKLSNLAHLIDWDERVTREELDHGRILAALALLLGTTFGEYNKLSLKIWDQARVTYRNENFRAGKGIQSRRSELPSPSYQPTKVLCAKEAWVAEALSVDHAEACKFLAKKRVVDSLIPRNWGPDSDWSPLRQIVETRAELELVTIWSRIFVSAINKTCPVEESLKDPSWIGNNEFWFDGGLSELPTRIEEAGDFYALQINQGRRMVEESIEKICRLGLHSESDVAKIAKVTRGMWAIAFGKRNVGVEVAEEMKVDQNGWRSGCVEPFVELVLGIRSKVQSLEESKVSTLDMLATMTINWILIRREHILLNVVKSCEEKAEKKMFLEQGSRRERLKEMCKQLRWLIEMMRRESEQDRELNAKSTKQADEAVKAGESREKDLEMAIEECKRSISIVERTNISKIESINMDFTFRNQWDAA</sequence>
<dbReference type="SUPFAM" id="SSF47459">
    <property type="entry name" value="HLH, helix-loop-helix DNA-binding domain"/>
    <property type="match status" value="1"/>
</dbReference>
<feature type="region of interest" description="Disordered" evidence="2">
    <location>
        <begin position="1270"/>
        <end position="1293"/>
    </location>
</feature>
<proteinExistence type="predicted"/>
<dbReference type="EMBL" id="CALTRL010000148">
    <property type="protein sequence ID" value="CAH7666755.1"/>
    <property type="molecule type" value="Genomic_DNA"/>
</dbReference>
<accession>A0AAV0AIT4</accession>
<evidence type="ECO:0000313" key="5">
    <source>
        <dbReference type="Proteomes" id="UP001153365"/>
    </source>
</evidence>
<dbReference type="SMART" id="SM00353">
    <property type="entry name" value="HLH"/>
    <property type="match status" value="1"/>
</dbReference>
<organism evidence="4 5">
    <name type="scientific">Phakopsora pachyrhizi</name>
    <name type="common">Asian soybean rust disease fungus</name>
    <dbReference type="NCBI Taxonomy" id="170000"/>
    <lineage>
        <taxon>Eukaryota</taxon>
        <taxon>Fungi</taxon>
        <taxon>Dikarya</taxon>
        <taxon>Basidiomycota</taxon>
        <taxon>Pucciniomycotina</taxon>
        <taxon>Pucciniomycetes</taxon>
        <taxon>Pucciniales</taxon>
        <taxon>Phakopsoraceae</taxon>
        <taxon>Phakopsora</taxon>
    </lineage>
</organism>
<dbReference type="InterPro" id="IPR052099">
    <property type="entry name" value="Regulatory_TF_Diverse"/>
</dbReference>
<evidence type="ECO:0000256" key="2">
    <source>
        <dbReference type="SAM" id="MobiDB-lite"/>
    </source>
</evidence>
<evidence type="ECO:0000259" key="3">
    <source>
        <dbReference type="PROSITE" id="PS50888"/>
    </source>
</evidence>
<comment type="caution">
    <text evidence="4">The sequence shown here is derived from an EMBL/GenBank/DDBJ whole genome shotgun (WGS) entry which is preliminary data.</text>
</comment>
<evidence type="ECO:0000256" key="1">
    <source>
        <dbReference type="SAM" id="Coils"/>
    </source>
</evidence>
<name>A0AAV0AIT4_PHAPC</name>